<protein>
    <submittedName>
        <fullName evidence="7">Putative membrane protein</fullName>
    </submittedName>
</protein>
<comment type="subcellular location">
    <subcellularLocation>
        <location evidence="1">Membrane</location>
        <topology evidence="1">Multi-pass membrane protein</topology>
    </subcellularLocation>
</comment>
<proteinExistence type="predicted"/>
<name>K9PBH6_CYAGP</name>
<feature type="domain" description="GtrA/DPMS transmembrane" evidence="6">
    <location>
        <begin position="19"/>
        <end position="128"/>
    </location>
</feature>
<evidence type="ECO:0000256" key="1">
    <source>
        <dbReference type="ARBA" id="ARBA00004141"/>
    </source>
</evidence>
<dbReference type="Proteomes" id="UP000010388">
    <property type="component" value="Chromosome"/>
</dbReference>
<keyword evidence="3 5" id="KW-1133">Transmembrane helix</keyword>
<feature type="transmembrane region" description="Helical" evidence="5">
    <location>
        <begin position="77"/>
        <end position="95"/>
    </location>
</feature>
<feature type="transmembrane region" description="Helical" evidence="5">
    <location>
        <begin position="107"/>
        <end position="129"/>
    </location>
</feature>
<evidence type="ECO:0000256" key="2">
    <source>
        <dbReference type="ARBA" id="ARBA00022692"/>
    </source>
</evidence>
<evidence type="ECO:0000259" key="6">
    <source>
        <dbReference type="Pfam" id="PF04138"/>
    </source>
</evidence>
<dbReference type="HOGENOM" id="CLU_1783664_0_0_3"/>
<dbReference type="KEGG" id="cgc:Cyagr_3224"/>
<evidence type="ECO:0000256" key="3">
    <source>
        <dbReference type="ARBA" id="ARBA00022989"/>
    </source>
</evidence>
<dbReference type="eggNOG" id="COG2246">
    <property type="taxonomic scope" value="Bacteria"/>
</dbReference>
<evidence type="ECO:0000256" key="4">
    <source>
        <dbReference type="ARBA" id="ARBA00023136"/>
    </source>
</evidence>
<evidence type="ECO:0000313" key="8">
    <source>
        <dbReference type="Proteomes" id="UP000010388"/>
    </source>
</evidence>
<gene>
    <name evidence="7" type="ordered locus">Cyagr_3224</name>
</gene>
<keyword evidence="4 5" id="KW-0472">Membrane</keyword>
<evidence type="ECO:0000256" key="5">
    <source>
        <dbReference type="SAM" id="Phobius"/>
    </source>
</evidence>
<evidence type="ECO:0000313" key="7">
    <source>
        <dbReference type="EMBL" id="AFY30303.1"/>
    </source>
</evidence>
<dbReference type="EMBL" id="CP003495">
    <property type="protein sequence ID" value="AFY30303.1"/>
    <property type="molecule type" value="Genomic_DNA"/>
</dbReference>
<organism evidence="7 8">
    <name type="scientific">Cyanobium gracile (strain ATCC 27147 / PCC 6307)</name>
    <dbReference type="NCBI Taxonomy" id="292564"/>
    <lineage>
        <taxon>Bacteria</taxon>
        <taxon>Bacillati</taxon>
        <taxon>Cyanobacteriota</taxon>
        <taxon>Cyanophyceae</taxon>
        <taxon>Synechococcales</taxon>
        <taxon>Prochlorococcaceae</taxon>
        <taxon>Cyanobium</taxon>
    </lineage>
</organism>
<dbReference type="STRING" id="292564.Cyagr_3224"/>
<accession>K9PBH6</accession>
<dbReference type="Pfam" id="PF04138">
    <property type="entry name" value="GtrA_DPMS_TM"/>
    <property type="match status" value="1"/>
</dbReference>
<reference evidence="8" key="1">
    <citation type="journal article" date="2013" name="Proc. Natl. Acad. Sci. U.S.A.">
        <title>Improving the coverage of the cyanobacterial phylum using diversity-driven genome sequencing.</title>
        <authorList>
            <person name="Shih P.M."/>
            <person name="Wu D."/>
            <person name="Latifi A."/>
            <person name="Axen S.D."/>
            <person name="Fewer D.P."/>
            <person name="Talla E."/>
            <person name="Calteau A."/>
            <person name="Cai F."/>
            <person name="Tandeau de Marsac N."/>
            <person name="Rippka R."/>
            <person name="Herdman M."/>
            <person name="Sivonen K."/>
            <person name="Coursin T."/>
            <person name="Laurent T."/>
            <person name="Goodwin L."/>
            <person name="Nolan M."/>
            <person name="Davenport K.W."/>
            <person name="Han C.S."/>
            <person name="Rubin E.M."/>
            <person name="Eisen J.A."/>
            <person name="Woyke T."/>
            <person name="Gugger M."/>
            <person name="Kerfeld C.A."/>
        </authorList>
    </citation>
    <scope>NUCLEOTIDE SEQUENCE [LARGE SCALE GENOMIC DNA]</scope>
    <source>
        <strain evidence="8">ATCC 27147 / PCC 6307</strain>
    </source>
</reference>
<dbReference type="GO" id="GO:0000271">
    <property type="term" value="P:polysaccharide biosynthetic process"/>
    <property type="evidence" value="ECO:0007669"/>
    <property type="project" value="InterPro"/>
</dbReference>
<feature type="transmembrane region" description="Helical" evidence="5">
    <location>
        <begin position="46"/>
        <end position="65"/>
    </location>
</feature>
<sequence>MKCFSRLRRFPFLRITLVRFGIVGLLGEALYFLLYGLFISLTGSTSSSLALAGGICILVNAYSHSRITFRVRFSGRLLLGYVQIQILGFGLAFLSGLALEHAGAGKWLIALITYLLWSVASFLLTRLLYSDQGARAKLDRVNPLP</sequence>
<keyword evidence="2 5" id="KW-0812">Transmembrane</keyword>
<dbReference type="RefSeq" id="WP_015110736.1">
    <property type="nucleotide sequence ID" value="NC_019675.1"/>
</dbReference>
<dbReference type="InterPro" id="IPR007267">
    <property type="entry name" value="GtrA_DPMS_TM"/>
</dbReference>
<dbReference type="GO" id="GO:0016020">
    <property type="term" value="C:membrane"/>
    <property type="evidence" value="ECO:0007669"/>
    <property type="project" value="UniProtKB-SubCell"/>
</dbReference>
<feature type="transmembrane region" description="Helical" evidence="5">
    <location>
        <begin position="12"/>
        <end position="34"/>
    </location>
</feature>
<dbReference type="AlphaFoldDB" id="K9PBH6"/>